<reference evidence="3 4" key="1">
    <citation type="submission" date="2024-09" db="EMBL/GenBank/DDBJ databases">
        <authorList>
            <person name="Sun Q."/>
            <person name="Mori K."/>
        </authorList>
    </citation>
    <scope>NUCLEOTIDE SEQUENCE [LARGE SCALE GENOMIC DNA]</scope>
    <source>
        <strain evidence="3 4">JCM 3331</strain>
    </source>
</reference>
<gene>
    <name evidence="3" type="ORF">ACFFTL_05865</name>
</gene>
<keyword evidence="2" id="KW-0472">Membrane</keyword>
<proteinExistence type="predicted"/>
<keyword evidence="2" id="KW-1133">Transmembrane helix</keyword>
<dbReference type="RefSeq" id="WP_345516104.1">
    <property type="nucleotide sequence ID" value="NZ_BAAAXD010000035.1"/>
</dbReference>
<dbReference type="Proteomes" id="UP001589710">
    <property type="component" value="Unassembled WGS sequence"/>
</dbReference>
<organism evidence="3 4">
    <name type="scientific">Streptomyces yanii</name>
    <dbReference type="NCBI Taxonomy" id="78510"/>
    <lineage>
        <taxon>Bacteria</taxon>
        <taxon>Bacillati</taxon>
        <taxon>Actinomycetota</taxon>
        <taxon>Actinomycetes</taxon>
        <taxon>Kitasatosporales</taxon>
        <taxon>Streptomycetaceae</taxon>
        <taxon>Streptomyces</taxon>
    </lineage>
</organism>
<dbReference type="EMBL" id="JBHMCG010000024">
    <property type="protein sequence ID" value="MFB9571878.1"/>
    <property type="molecule type" value="Genomic_DNA"/>
</dbReference>
<sequence length="342" mass="35680">MITGTATKVGEQAGAAVAQVVRDRLGASDRGRAALADLEETGASPEARAGASAVLAEEIDADPRLRQALTGHLSAPHAAGGVIIDRSRMRDNPILVGSGTINFRRPTSAAGTVALVLAVLVVLAVIVLAVYGGSRILSSDDSPDSGHGSASATAGKNDGSASDSGSEERTITPRALTVAETKDVVPGLEDMPSGWAVFSARNGFPAEGETGCNRGTANYENPEKNSGNLMVLYRVTACQDVRTVIDGYAELLKGVETSDPEETRIAMPKCGDESFATSYTITDGTSDSNGDRVEMRARVGAVLIDMTYGPIGDGPYRFDFLERAQELMQLVCDRAVDSQSTP</sequence>
<feature type="region of interest" description="Disordered" evidence="1">
    <location>
        <begin position="138"/>
        <end position="175"/>
    </location>
</feature>
<evidence type="ECO:0000256" key="1">
    <source>
        <dbReference type="SAM" id="MobiDB-lite"/>
    </source>
</evidence>
<keyword evidence="2" id="KW-0812">Transmembrane</keyword>
<evidence type="ECO:0000313" key="3">
    <source>
        <dbReference type="EMBL" id="MFB9571878.1"/>
    </source>
</evidence>
<comment type="caution">
    <text evidence="3">The sequence shown here is derived from an EMBL/GenBank/DDBJ whole genome shotgun (WGS) entry which is preliminary data.</text>
</comment>
<evidence type="ECO:0000313" key="4">
    <source>
        <dbReference type="Proteomes" id="UP001589710"/>
    </source>
</evidence>
<evidence type="ECO:0000256" key="2">
    <source>
        <dbReference type="SAM" id="Phobius"/>
    </source>
</evidence>
<name>A0ABV5R201_9ACTN</name>
<protein>
    <recommendedName>
        <fullName evidence="5">Serine/threonine protein kinase</fullName>
    </recommendedName>
</protein>
<evidence type="ECO:0008006" key="5">
    <source>
        <dbReference type="Google" id="ProtNLM"/>
    </source>
</evidence>
<accession>A0ABV5R201</accession>
<keyword evidence="4" id="KW-1185">Reference proteome</keyword>
<feature type="transmembrane region" description="Helical" evidence="2">
    <location>
        <begin position="113"/>
        <end position="133"/>
    </location>
</feature>